<proteinExistence type="predicted"/>
<feature type="domain" description="DinB-like" evidence="3">
    <location>
        <begin position="110"/>
        <end position="255"/>
    </location>
</feature>
<feature type="region of interest" description="Disordered" evidence="2">
    <location>
        <begin position="48"/>
        <end position="73"/>
    </location>
</feature>
<reference evidence="4 5" key="2">
    <citation type="submission" date="2019-10" db="EMBL/GenBank/DDBJ databases">
        <title>Thermopilla bonchosmolovskayae gen. nov., sp. nov., a moderately thermophilic Chloroflexi bacterium from a Chukotka hot spring (Arctic, Russia), representing a novel classis Thermopillaia, which include previously uncultivated lineage OLB14.</title>
        <authorList>
            <person name="Kochetkova T.V."/>
            <person name="Zayulina K.S."/>
            <person name="Zhigarkov V.S."/>
            <person name="Minaev N.V."/>
            <person name="Novikov A."/>
            <person name="Toshchakov S.V."/>
            <person name="Elcheninov A.G."/>
            <person name="Kublanov I.V."/>
        </authorList>
    </citation>
    <scope>NUCLEOTIDE SEQUENCE [LARGE SCALE GENOMIC DNA]</scope>
    <source>
        <strain evidence="4 5">3753O</strain>
    </source>
</reference>
<dbReference type="Proteomes" id="UP000326331">
    <property type="component" value="Chromosome"/>
</dbReference>
<feature type="region of interest" description="Disordered" evidence="2">
    <location>
        <begin position="1"/>
        <end position="27"/>
    </location>
</feature>
<feature type="compositionally biased region" description="Low complexity" evidence="2">
    <location>
        <begin position="53"/>
        <end position="65"/>
    </location>
</feature>
<gene>
    <name evidence="4" type="ORF">Tbon_00540</name>
</gene>
<accession>A0ABX6BY73</accession>
<evidence type="ECO:0000256" key="1">
    <source>
        <dbReference type="SAM" id="Coils"/>
    </source>
</evidence>
<name>A0ABX6BY73_9CHLR</name>
<dbReference type="InterPro" id="IPR024775">
    <property type="entry name" value="DinB-like"/>
</dbReference>
<evidence type="ECO:0000259" key="3">
    <source>
        <dbReference type="Pfam" id="PF12867"/>
    </source>
</evidence>
<feature type="coiled-coil region" evidence="1">
    <location>
        <begin position="192"/>
        <end position="219"/>
    </location>
</feature>
<sequence length="289" mass="32447">MRRSNGSARRSALPSPQPASSGRRSRTVRSLICGSALLSLPARATPCSRPCLRRPTTPSSSGGRRPPSRLPHPRWRVLRPTLWRRAGRVRGNSRPGGCAMSQLEAIVAELDAHRIRFEQFCLSLTAEELERSVPGSTWLVRDFIAHLATIDGPVAEMFRAVRRGEDAGLRTADGNRFDVDEWNEHRVRERRKHSVEALLEEARRERDLLKRDLLALTDDDLGRPIRFAGDAKRPPTTVPLGAYLRGWCKHDPMHVVDMCRALPGRAEQLGAWLEDPVVARYQAAMNPEP</sequence>
<keyword evidence="5" id="KW-1185">Reference proteome</keyword>
<keyword evidence="1" id="KW-0175">Coiled coil</keyword>
<dbReference type="SUPFAM" id="SSF109854">
    <property type="entry name" value="DinB/YfiT-like putative metalloenzymes"/>
    <property type="match status" value="1"/>
</dbReference>
<protein>
    <recommendedName>
        <fullName evidence="3">DinB-like domain-containing protein</fullName>
    </recommendedName>
</protein>
<organism evidence="4 5">
    <name type="scientific">Tepidiforma bonchosmolovskayae</name>
    <dbReference type="NCBI Taxonomy" id="2601677"/>
    <lineage>
        <taxon>Bacteria</taxon>
        <taxon>Bacillati</taxon>
        <taxon>Chloroflexota</taxon>
        <taxon>Tepidiformia</taxon>
        <taxon>Tepidiformales</taxon>
        <taxon>Tepidiformaceae</taxon>
        <taxon>Tepidiforma</taxon>
    </lineage>
</organism>
<dbReference type="Pfam" id="PF12867">
    <property type="entry name" value="DinB_2"/>
    <property type="match status" value="1"/>
</dbReference>
<dbReference type="EMBL" id="CP042829">
    <property type="protein sequence ID" value="QFG01859.1"/>
    <property type="molecule type" value="Genomic_DNA"/>
</dbReference>
<dbReference type="Gene3D" id="1.20.120.450">
    <property type="entry name" value="dinb family like domain"/>
    <property type="match status" value="1"/>
</dbReference>
<dbReference type="InterPro" id="IPR034660">
    <property type="entry name" value="DinB/YfiT-like"/>
</dbReference>
<evidence type="ECO:0000313" key="4">
    <source>
        <dbReference type="EMBL" id="QFG01859.1"/>
    </source>
</evidence>
<reference evidence="4 5" key="1">
    <citation type="submission" date="2019-08" db="EMBL/GenBank/DDBJ databases">
        <authorList>
            <person name="Toschakov S.V."/>
        </authorList>
    </citation>
    <scope>NUCLEOTIDE SEQUENCE [LARGE SCALE GENOMIC DNA]</scope>
    <source>
        <strain evidence="4 5">3753O</strain>
    </source>
</reference>
<evidence type="ECO:0000313" key="5">
    <source>
        <dbReference type="Proteomes" id="UP000326331"/>
    </source>
</evidence>
<evidence type="ECO:0000256" key="2">
    <source>
        <dbReference type="SAM" id="MobiDB-lite"/>
    </source>
</evidence>